<keyword evidence="3" id="KW-1185">Reference proteome</keyword>
<organism evidence="2 3">
    <name type="scientific">Apiospora rasikravindrae</name>
    <dbReference type="NCBI Taxonomy" id="990691"/>
    <lineage>
        <taxon>Eukaryota</taxon>
        <taxon>Fungi</taxon>
        <taxon>Dikarya</taxon>
        <taxon>Ascomycota</taxon>
        <taxon>Pezizomycotina</taxon>
        <taxon>Sordariomycetes</taxon>
        <taxon>Xylariomycetidae</taxon>
        <taxon>Amphisphaeriales</taxon>
        <taxon>Apiosporaceae</taxon>
        <taxon>Apiospora</taxon>
    </lineage>
</organism>
<evidence type="ECO:0000313" key="3">
    <source>
        <dbReference type="Proteomes" id="UP001444661"/>
    </source>
</evidence>
<dbReference type="Proteomes" id="UP001444661">
    <property type="component" value="Unassembled WGS sequence"/>
</dbReference>
<name>A0ABR1TCG5_9PEZI</name>
<evidence type="ECO:0000313" key="2">
    <source>
        <dbReference type="EMBL" id="KAK8044311.1"/>
    </source>
</evidence>
<protein>
    <submittedName>
        <fullName evidence="2">Uncharacterized protein</fullName>
    </submittedName>
</protein>
<accession>A0ABR1TCG5</accession>
<proteinExistence type="predicted"/>
<feature type="compositionally biased region" description="Basic and acidic residues" evidence="1">
    <location>
        <begin position="360"/>
        <end position="376"/>
    </location>
</feature>
<reference evidence="2 3" key="1">
    <citation type="submission" date="2023-01" db="EMBL/GenBank/DDBJ databases">
        <title>Analysis of 21 Apiospora genomes using comparative genomics revels a genus with tremendous synthesis potential of carbohydrate active enzymes and secondary metabolites.</title>
        <authorList>
            <person name="Sorensen T."/>
        </authorList>
    </citation>
    <scope>NUCLEOTIDE SEQUENCE [LARGE SCALE GENOMIC DNA]</scope>
    <source>
        <strain evidence="2 3">CBS 33761</strain>
    </source>
</reference>
<evidence type="ECO:0000256" key="1">
    <source>
        <dbReference type="SAM" id="MobiDB-lite"/>
    </source>
</evidence>
<comment type="caution">
    <text evidence="2">The sequence shown here is derived from an EMBL/GenBank/DDBJ whole genome shotgun (WGS) entry which is preliminary data.</text>
</comment>
<sequence length="433" mass="49544">MDELFASLSRTLLDDFHVTTASSMRQDQWYKRCMEFWRESDSGDVLVLTPKNARAEWAPRIYSFAKNLADVTRRASHQERDTASKKPLELIRRHDRVFDDPTIVKDPPSCFFDGEEGRLGYAEQNLSYWITSSGEAAQGPLPQRACGVKKLLERHESRGLLALGMGHGQILRTLAELPPPKRSQRQGWEAPQGWTAALDDTLEVLLFIMIMLCFEDQLLTNHDYARWLPAIRKYPVHPAVWTYLGNQGFSGIESRHPQAAGINQQKLKDHLDWHLRTLSIGVMVMDECSIEHSPSLEDRIVNAFLQLVGFEAWNREREGGEGRWYLECKLNQGKSAKWLRSQVPGEKEDGFEDGQSSAEFGDKAQRLPQSKKDPLKLMKPGQNKIEDLEEEEEEEVFDNEEAAKLAATEVEEAQYGKKRSLKYRRKGHDSVTS</sequence>
<gene>
    <name evidence="2" type="ORF">PG993_004335</name>
</gene>
<feature type="region of interest" description="Disordered" evidence="1">
    <location>
        <begin position="342"/>
        <end position="382"/>
    </location>
</feature>
<dbReference type="EMBL" id="JAQQWK010000003">
    <property type="protein sequence ID" value="KAK8044311.1"/>
    <property type="molecule type" value="Genomic_DNA"/>
</dbReference>